<feature type="transmembrane region" description="Helical" evidence="1">
    <location>
        <begin position="31"/>
        <end position="52"/>
    </location>
</feature>
<dbReference type="PANTHER" id="PTHR33222:SF2">
    <property type="entry name" value="PROTEIN CURVATURE THYLAKOID 1D, CHLOROPLASTIC"/>
    <property type="match status" value="1"/>
</dbReference>
<dbReference type="Proteomes" id="UP001412067">
    <property type="component" value="Unassembled WGS sequence"/>
</dbReference>
<comment type="caution">
    <text evidence="2">The sequence shown here is derived from an EMBL/GenBank/DDBJ whole genome shotgun (WGS) entry which is preliminary data.</text>
</comment>
<organism evidence="2 3">
    <name type="scientific">Platanthera guangdongensis</name>
    <dbReference type="NCBI Taxonomy" id="2320717"/>
    <lineage>
        <taxon>Eukaryota</taxon>
        <taxon>Viridiplantae</taxon>
        <taxon>Streptophyta</taxon>
        <taxon>Embryophyta</taxon>
        <taxon>Tracheophyta</taxon>
        <taxon>Spermatophyta</taxon>
        <taxon>Magnoliopsida</taxon>
        <taxon>Liliopsida</taxon>
        <taxon>Asparagales</taxon>
        <taxon>Orchidaceae</taxon>
        <taxon>Orchidoideae</taxon>
        <taxon>Orchideae</taxon>
        <taxon>Orchidinae</taxon>
        <taxon>Platanthera</taxon>
    </lineage>
</organism>
<keyword evidence="1" id="KW-1133">Transmembrane helix</keyword>
<evidence type="ECO:0000313" key="3">
    <source>
        <dbReference type="Proteomes" id="UP001412067"/>
    </source>
</evidence>
<dbReference type="PANTHER" id="PTHR33222">
    <property type="match status" value="1"/>
</dbReference>
<keyword evidence="1" id="KW-0812">Transmembrane</keyword>
<gene>
    <name evidence="2" type="ORF">KSP40_PGU008926</name>
</gene>
<accession>A0ABR2MSC1</accession>
<evidence type="ECO:0000313" key="2">
    <source>
        <dbReference type="EMBL" id="KAK8966873.1"/>
    </source>
</evidence>
<reference evidence="2 3" key="1">
    <citation type="journal article" date="2022" name="Nat. Plants">
        <title>Genomes of leafy and leafless Platanthera orchids illuminate the evolution of mycoheterotrophy.</title>
        <authorList>
            <person name="Li M.H."/>
            <person name="Liu K.W."/>
            <person name="Li Z."/>
            <person name="Lu H.C."/>
            <person name="Ye Q.L."/>
            <person name="Zhang D."/>
            <person name="Wang J.Y."/>
            <person name="Li Y.F."/>
            <person name="Zhong Z.M."/>
            <person name="Liu X."/>
            <person name="Yu X."/>
            <person name="Liu D.K."/>
            <person name="Tu X.D."/>
            <person name="Liu B."/>
            <person name="Hao Y."/>
            <person name="Liao X.Y."/>
            <person name="Jiang Y.T."/>
            <person name="Sun W.H."/>
            <person name="Chen J."/>
            <person name="Chen Y.Q."/>
            <person name="Ai Y."/>
            <person name="Zhai J.W."/>
            <person name="Wu S.S."/>
            <person name="Zhou Z."/>
            <person name="Hsiao Y.Y."/>
            <person name="Wu W.L."/>
            <person name="Chen Y.Y."/>
            <person name="Lin Y.F."/>
            <person name="Hsu J.L."/>
            <person name="Li C.Y."/>
            <person name="Wang Z.W."/>
            <person name="Zhao X."/>
            <person name="Zhong W.Y."/>
            <person name="Ma X.K."/>
            <person name="Ma L."/>
            <person name="Huang J."/>
            <person name="Chen G.Z."/>
            <person name="Huang M.Z."/>
            <person name="Huang L."/>
            <person name="Peng D.H."/>
            <person name="Luo Y.B."/>
            <person name="Zou S.Q."/>
            <person name="Chen S.P."/>
            <person name="Lan S."/>
            <person name="Tsai W.C."/>
            <person name="Van de Peer Y."/>
            <person name="Liu Z.J."/>
        </authorList>
    </citation>
    <scope>NUCLEOTIDE SEQUENCE [LARGE SCALE GENOMIC DNA]</scope>
    <source>
        <strain evidence="2">Lor288</strain>
    </source>
</reference>
<dbReference type="EMBL" id="JBBWWR010000005">
    <property type="protein sequence ID" value="KAK8966873.1"/>
    <property type="molecule type" value="Genomic_DNA"/>
</dbReference>
<dbReference type="InterPro" id="IPR033344">
    <property type="entry name" value="CURT1"/>
</dbReference>
<sequence length="83" mass="9266">MSNGGELRKHALVQRQWQEVLGLQVNLEETYYLAFYGAGALLALWISSAVVSSIDSIPLENRAELFSKIEDLKERIIGQSDGE</sequence>
<keyword evidence="1" id="KW-0472">Membrane</keyword>
<protein>
    <recommendedName>
        <fullName evidence="4">Dolichol-phosphate mannosyltransferase subunit 3</fullName>
    </recommendedName>
</protein>
<proteinExistence type="predicted"/>
<evidence type="ECO:0008006" key="4">
    <source>
        <dbReference type="Google" id="ProtNLM"/>
    </source>
</evidence>
<evidence type="ECO:0000256" key="1">
    <source>
        <dbReference type="SAM" id="Phobius"/>
    </source>
</evidence>
<name>A0ABR2MSC1_9ASPA</name>
<keyword evidence="3" id="KW-1185">Reference proteome</keyword>